<dbReference type="RefSeq" id="WP_078484384.1">
    <property type="nucleotide sequence ID" value="NZ_MPRL01000056.1"/>
</dbReference>
<dbReference type="SUPFAM" id="SSF54427">
    <property type="entry name" value="NTF2-like"/>
    <property type="match status" value="1"/>
</dbReference>
<comment type="caution">
    <text evidence="1">The sequence shown here is derived from an EMBL/GenBank/DDBJ whole genome shotgun (WGS) entry which is preliminary data.</text>
</comment>
<dbReference type="EMBL" id="MPRL01000056">
    <property type="protein sequence ID" value="OOZ39237.1"/>
    <property type="molecule type" value="Genomic_DNA"/>
</dbReference>
<reference evidence="1 2" key="1">
    <citation type="submission" date="2016-11" db="EMBL/GenBank/DDBJ databases">
        <title>Mixed transmission modes and dynamic genome evolution in an obligate animal-bacterial symbiosis.</title>
        <authorList>
            <person name="Russell S.L."/>
            <person name="Corbett-Detig R.B."/>
            <person name="Cavanaugh C.M."/>
        </authorList>
    </citation>
    <scope>NUCLEOTIDE SEQUENCE [LARGE SCALE GENOMIC DNA]</scope>
    <source>
        <strain evidence="1">Sveles-Q1</strain>
    </source>
</reference>
<dbReference type="Proteomes" id="UP000191110">
    <property type="component" value="Unassembled WGS sequence"/>
</dbReference>
<accession>A0A1T2L2B5</accession>
<sequence length="150" mass="17309">MDNAAKNRLKAGLSGVDHPEGFFQSPELLVDLYPRLFSEKRFTEWRQLFADKAVMARSEAGTEAWVEPIDAALPEQEEYGEENSRFEELWFNTRIERSGNIAVIFANYRFTVDHEVREGVDVLTLIGDARGWKIVSLVYEQHALREINCE</sequence>
<gene>
    <name evidence="1" type="ORF">BOW53_12305</name>
</gene>
<evidence type="ECO:0000313" key="2">
    <source>
        <dbReference type="Proteomes" id="UP000191110"/>
    </source>
</evidence>
<dbReference type="InterPro" id="IPR032710">
    <property type="entry name" value="NTF2-like_dom_sf"/>
</dbReference>
<protein>
    <recommendedName>
        <fullName evidence="3">SnoaL-like domain-containing protein</fullName>
    </recommendedName>
</protein>
<dbReference type="AlphaFoldDB" id="A0A1T2L2B5"/>
<name>A0A1T2L2B5_9GAMM</name>
<evidence type="ECO:0008006" key="3">
    <source>
        <dbReference type="Google" id="ProtNLM"/>
    </source>
</evidence>
<dbReference type="OrthoDB" id="8754772at2"/>
<proteinExistence type="predicted"/>
<evidence type="ECO:0000313" key="1">
    <source>
        <dbReference type="EMBL" id="OOZ39237.1"/>
    </source>
</evidence>
<organism evidence="1 2">
    <name type="scientific">Solemya pervernicosa gill symbiont</name>
    <dbReference type="NCBI Taxonomy" id="642797"/>
    <lineage>
        <taxon>Bacteria</taxon>
        <taxon>Pseudomonadati</taxon>
        <taxon>Pseudomonadota</taxon>
        <taxon>Gammaproteobacteria</taxon>
        <taxon>sulfur-oxidizing symbionts</taxon>
    </lineage>
</organism>
<dbReference type="Gene3D" id="3.10.450.50">
    <property type="match status" value="1"/>
</dbReference>
<keyword evidence="2" id="KW-1185">Reference proteome</keyword>